<dbReference type="PANTHER" id="PTHR46915">
    <property type="entry name" value="UBIQUITIN-LIKE PROTEASE 4-RELATED"/>
    <property type="match status" value="1"/>
</dbReference>
<evidence type="ECO:0000313" key="7">
    <source>
        <dbReference type="EMBL" id="CAD5215715.1"/>
    </source>
</evidence>
<evidence type="ECO:0000313" key="11">
    <source>
        <dbReference type="WBParaSite" id="BXY_1593700.1"/>
    </source>
</evidence>
<keyword evidence="4" id="KW-0788">Thiol protease</keyword>
<dbReference type="SUPFAM" id="SSF54001">
    <property type="entry name" value="Cysteine proteinases"/>
    <property type="match status" value="1"/>
</dbReference>
<dbReference type="InterPro" id="IPR038765">
    <property type="entry name" value="Papain-like_cys_pep_sf"/>
</dbReference>
<dbReference type="InterPro" id="IPR003653">
    <property type="entry name" value="Peptidase_C48_C"/>
</dbReference>
<reference evidence="11" key="1">
    <citation type="submission" date="2016-11" db="UniProtKB">
        <authorList>
            <consortium name="WormBaseParasite"/>
        </authorList>
    </citation>
    <scope>IDENTIFICATION</scope>
</reference>
<dbReference type="SMR" id="A0A1I7SSC0"/>
<dbReference type="GO" id="GO:0016926">
    <property type="term" value="P:protein desumoylation"/>
    <property type="evidence" value="ECO:0007669"/>
    <property type="project" value="UniProtKB-ARBA"/>
</dbReference>
<dbReference type="Gene3D" id="3.30.310.130">
    <property type="entry name" value="Ubiquitin-related"/>
    <property type="match status" value="1"/>
</dbReference>
<protein>
    <submittedName>
        <fullName evidence="7">(pine wood nematode) hypothetical protein</fullName>
    </submittedName>
    <submittedName>
        <fullName evidence="11">ULP_PROTEASE domain-containing protein</fullName>
    </submittedName>
</protein>
<feature type="region of interest" description="Disordered" evidence="5">
    <location>
        <begin position="178"/>
        <end position="200"/>
    </location>
</feature>
<feature type="domain" description="Ubiquitin-like protease family profile" evidence="6">
    <location>
        <begin position="227"/>
        <end position="436"/>
    </location>
</feature>
<evidence type="ECO:0000256" key="2">
    <source>
        <dbReference type="ARBA" id="ARBA00022670"/>
    </source>
</evidence>
<organism evidence="9 11">
    <name type="scientific">Bursaphelenchus xylophilus</name>
    <name type="common">Pinewood nematode worm</name>
    <name type="synonym">Aphelenchoides xylophilus</name>
    <dbReference type="NCBI Taxonomy" id="6326"/>
    <lineage>
        <taxon>Eukaryota</taxon>
        <taxon>Metazoa</taxon>
        <taxon>Ecdysozoa</taxon>
        <taxon>Nematoda</taxon>
        <taxon>Chromadorea</taxon>
        <taxon>Rhabditida</taxon>
        <taxon>Tylenchina</taxon>
        <taxon>Tylenchomorpha</taxon>
        <taxon>Aphelenchoidea</taxon>
        <taxon>Aphelenchoididae</taxon>
        <taxon>Bursaphelenchus</taxon>
    </lineage>
</organism>
<evidence type="ECO:0000313" key="9">
    <source>
        <dbReference type="Proteomes" id="UP000095284"/>
    </source>
</evidence>
<name>A0A1I7SSC0_BURXY</name>
<dbReference type="PANTHER" id="PTHR46915:SF2">
    <property type="entry name" value="UBIQUITIN-LIKE PROTEASE 4"/>
    <property type="match status" value="1"/>
</dbReference>
<evidence type="ECO:0000256" key="4">
    <source>
        <dbReference type="ARBA" id="ARBA00022807"/>
    </source>
</evidence>
<evidence type="ECO:0000256" key="1">
    <source>
        <dbReference type="ARBA" id="ARBA00005234"/>
    </source>
</evidence>
<dbReference type="EMBL" id="CAJFDI010000002">
    <property type="protein sequence ID" value="CAD5215715.1"/>
    <property type="molecule type" value="Genomic_DNA"/>
</dbReference>
<dbReference type="AlphaFoldDB" id="A0A1I7SSC0"/>
<dbReference type="Proteomes" id="UP000582659">
    <property type="component" value="Unassembled WGS sequence"/>
</dbReference>
<dbReference type="OrthoDB" id="442460at2759"/>
<dbReference type="eggNOG" id="KOG0779">
    <property type="taxonomic scope" value="Eukaryota"/>
</dbReference>
<evidence type="ECO:0000259" key="6">
    <source>
        <dbReference type="PROSITE" id="PS50600"/>
    </source>
</evidence>
<gene>
    <name evidence="7" type="ORF">BXYJ_LOCUS4168</name>
</gene>
<dbReference type="GO" id="GO:0008234">
    <property type="term" value="F:cysteine-type peptidase activity"/>
    <property type="evidence" value="ECO:0007669"/>
    <property type="project" value="UniProtKB-KW"/>
</dbReference>
<keyword evidence="2" id="KW-0645">Protease</keyword>
<evidence type="ECO:0000256" key="5">
    <source>
        <dbReference type="SAM" id="MobiDB-lite"/>
    </source>
</evidence>
<dbReference type="PROSITE" id="PS50600">
    <property type="entry name" value="ULP_PROTEASE"/>
    <property type="match status" value="1"/>
</dbReference>
<dbReference type="Proteomes" id="UP000659654">
    <property type="component" value="Unassembled WGS sequence"/>
</dbReference>
<proteinExistence type="inferred from homology"/>
<dbReference type="WBParaSite" id="BXY_1593700.1">
    <property type="protein sequence ID" value="BXY_1593700.1"/>
    <property type="gene ID" value="BXY_1593700"/>
</dbReference>
<dbReference type="GO" id="GO:0006508">
    <property type="term" value="P:proteolysis"/>
    <property type="evidence" value="ECO:0007669"/>
    <property type="project" value="UniProtKB-KW"/>
</dbReference>
<reference evidence="8" key="2">
    <citation type="submission" date="2020-08" db="EMBL/GenBank/DDBJ databases">
        <authorList>
            <person name="Kikuchi T."/>
        </authorList>
    </citation>
    <scope>NUCLEOTIDE SEQUENCE</scope>
    <source>
        <strain evidence="7">Ka4C1</strain>
    </source>
</reference>
<keyword evidence="10" id="KW-1185">Reference proteome</keyword>
<dbReference type="Gene3D" id="1.10.418.20">
    <property type="match status" value="1"/>
</dbReference>
<evidence type="ECO:0000313" key="8">
    <source>
        <dbReference type="EMBL" id="CAG9097758.1"/>
    </source>
</evidence>
<dbReference type="Pfam" id="PF02902">
    <property type="entry name" value="Peptidase_C48"/>
    <property type="match status" value="1"/>
</dbReference>
<comment type="similarity">
    <text evidence="1">Belongs to the peptidase C48 family.</text>
</comment>
<evidence type="ECO:0000313" key="10">
    <source>
        <dbReference type="Proteomes" id="UP000659654"/>
    </source>
</evidence>
<evidence type="ECO:0000256" key="3">
    <source>
        <dbReference type="ARBA" id="ARBA00022801"/>
    </source>
</evidence>
<keyword evidence="3" id="KW-0378">Hydrolase</keyword>
<sequence>MEIDQEVSSSGYSSSSSYTILGSSKVKHGAVNFEMLQAESAYISMGPQTSTYSNESRYLMMRQRRKPEGAIKEDRMARQQVLKNKRKRARQAIIDQNRPLYVSSDGDTIFEDDNDVFEMGKIDPTLFNQLDDGLYIDQVEVVDISNNGTVECMDILCDLDESDLSDSELSFFGCDTDTEREEDGYTTADFDDTEPESEQENGDIALIQSVASTEEEIVRIRFPFMSMRVFLSDVYCLMDDVFVNDTIVDFCLNHMVFNELPEDVYKIHTFPSTFFYYMQMQLFRDGSNKNDLPAQRLMRRFSRLAPFVENLDIFENDFLVFPMNDMNHWSLCIVCCPQLLLDETQQERLEKSNVIEPTPCIIMLDSQFNEQPNLDKYSGHIREFLQFAYIYNHGYCEDLMDRFSEKNLKLVYPQRLPQQTNKYDCGLYLLEYAKNFFMNPPNMKKTVDSFDFLAEYPQFSTSNKRAALRREILSMNDHYESLLHQDST</sequence>
<dbReference type="Proteomes" id="UP000095284">
    <property type="component" value="Unplaced"/>
</dbReference>
<dbReference type="EMBL" id="CAJFCV020000002">
    <property type="protein sequence ID" value="CAG9097758.1"/>
    <property type="molecule type" value="Genomic_DNA"/>
</dbReference>
<accession>A0A1I7SSC0</accession>